<reference evidence="1" key="1">
    <citation type="submission" date="2019-12" db="EMBL/GenBank/DDBJ databases">
        <title>Genome sequencing and annotation of Brassica cretica.</title>
        <authorList>
            <person name="Studholme D.J."/>
            <person name="Sarris P.F."/>
        </authorList>
    </citation>
    <scope>NUCLEOTIDE SEQUENCE</scope>
    <source>
        <strain evidence="1">PFS-102/07</strain>
        <tissue evidence="1">Leaf</tissue>
    </source>
</reference>
<evidence type="ECO:0000313" key="1">
    <source>
        <dbReference type="EMBL" id="KAF2573904.1"/>
    </source>
</evidence>
<dbReference type="EMBL" id="QGKY02001015">
    <property type="protein sequence ID" value="KAF2573904.1"/>
    <property type="molecule type" value="Genomic_DNA"/>
</dbReference>
<comment type="caution">
    <text evidence="1">The sequence shown here is derived from an EMBL/GenBank/DDBJ whole genome shotgun (WGS) entry which is preliminary data.</text>
</comment>
<accession>A0A8S9IW29</accession>
<organism evidence="1">
    <name type="scientific">Brassica cretica</name>
    <name type="common">Mustard</name>
    <dbReference type="NCBI Taxonomy" id="69181"/>
    <lineage>
        <taxon>Eukaryota</taxon>
        <taxon>Viridiplantae</taxon>
        <taxon>Streptophyta</taxon>
        <taxon>Embryophyta</taxon>
        <taxon>Tracheophyta</taxon>
        <taxon>Spermatophyta</taxon>
        <taxon>Magnoliopsida</taxon>
        <taxon>eudicotyledons</taxon>
        <taxon>Gunneridae</taxon>
        <taxon>Pentapetalae</taxon>
        <taxon>rosids</taxon>
        <taxon>malvids</taxon>
        <taxon>Brassicales</taxon>
        <taxon>Brassicaceae</taxon>
        <taxon>Brassiceae</taxon>
        <taxon>Brassica</taxon>
    </lineage>
</organism>
<proteinExistence type="predicted"/>
<name>A0A8S9IW29_BRACR</name>
<protein>
    <submittedName>
        <fullName evidence="1">Uncharacterized protein</fullName>
    </submittedName>
</protein>
<sequence length="171" mass="19277">MFKLSLMERYGPVDNKLFLLVCSSILSAGEVLLYWKIFGPVDKRMYPTDFEDNLRKKQICGSFCEFLNRAVDAFSWMGWLLNSRRGCITVDELALLLNTFSRCLVEDSDSSIRWFWVRSNVEALCGSLFYENGVGSRFFGGTIWLHKPPESLVSSLFESGGGGVKVDPSSG</sequence>
<gene>
    <name evidence="1" type="ORF">F2Q70_00002537</name>
</gene>
<dbReference type="AlphaFoldDB" id="A0A8S9IW29"/>